<dbReference type="Proteomes" id="UP000192520">
    <property type="component" value="Unassembled WGS sequence"/>
</dbReference>
<evidence type="ECO:0000256" key="3">
    <source>
        <dbReference type="ARBA" id="ARBA00023163"/>
    </source>
</evidence>
<dbReference type="GO" id="GO:0005829">
    <property type="term" value="C:cytosol"/>
    <property type="evidence" value="ECO:0007669"/>
    <property type="project" value="TreeGrafter"/>
</dbReference>
<dbReference type="InterPro" id="IPR010982">
    <property type="entry name" value="Lambda_DNA-bd_dom_sf"/>
</dbReference>
<evidence type="ECO:0000256" key="2">
    <source>
        <dbReference type="ARBA" id="ARBA00023125"/>
    </source>
</evidence>
<dbReference type="InterPro" id="IPR001387">
    <property type="entry name" value="Cro/C1-type_HTH"/>
</dbReference>
<feature type="domain" description="HTH cro/C1-type" evidence="4">
    <location>
        <begin position="17"/>
        <end position="72"/>
    </location>
</feature>
<dbReference type="STRING" id="1968527.B5M47_00070"/>
<evidence type="ECO:0000259" key="4">
    <source>
        <dbReference type="PROSITE" id="PS50943"/>
    </source>
</evidence>
<dbReference type="GO" id="GO:0003677">
    <property type="term" value="F:DNA binding"/>
    <property type="evidence" value="ECO:0007669"/>
    <property type="project" value="UniProtKB-KW"/>
</dbReference>
<evidence type="ECO:0000256" key="1">
    <source>
        <dbReference type="ARBA" id="ARBA00023015"/>
    </source>
</evidence>
<dbReference type="PANTHER" id="PTHR46797">
    <property type="entry name" value="HTH-TYPE TRANSCRIPTIONAL REGULATOR"/>
    <property type="match status" value="1"/>
</dbReference>
<dbReference type="PANTHER" id="PTHR46797:SF23">
    <property type="entry name" value="HTH-TYPE TRANSCRIPTIONAL REGULATOR SUTR"/>
    <property type="match status" value="1"/>
</dbReference>
<name>A0A1W9NZM5_UNCC3</name>
<evidence type="ECO:0000313" key="6">
    <source>
        <dbReference type="Proteomes" id="UP000192520"/>
    </source>
</evidence>
<dbReference type="Pfam" id="PF01381">
    <property type="entry name" value="HTH_3"/>
    <property type="match status" value="1"/>
</dbReference>
<gene>
    <name evidence="5" type="ORF">B5M47_00070</name>
</gene>
<comment type="caution">
    <text evidence="5">The sequence shown here is derived from an EMBL/GenBank/DDBJ whole genome shotgun (WGS) entry which is preliminary data.</text>
</comment>
<dbReference type="SUPFAM" id="SSF47413">
    <property type="entry name" value="lambda repressor-like DNA-binding domains"/>
    <property type="match status" value="1"/>
</dbReference>
<dbReference type="EMBL" id="MZGJ01000001">
    <property type="protein sequence ID" value="OQX51581.1"/>
    <property type="molecule type" value="Genomic_DNA"/>
</dbReference>
<dbReference type="PROSITE" id="PS50943">
    <property type="entry name" value="HTH_CROC1"/>
    <property type="match status" value="1"/>
</dbReference>
<accession>A0A1W9NZM5</accession>
<dbReference type="CDD" id="cd00093">
    <property type="entry name" value="HTH_XRE"/>
    <property type="match status" value="1"/>
</dbReference>
<dbReference type="AlphaFoldDB" id="A0A1W9NZM5"/>
<dbReference type="SMART" id="SM00530">
    <property type="entry name" value="HTH_XRE"/>
    <property type="match status" value="1"/>
</dbReference>
<keyword evidence="2" id="KW-0238">DNA-binding</keyword>
<protein>
    <recommendedName>
        <fullName evidence="4">HTH cro/C1-type domain-containing protein</fullName>
    </recommendedName>
</protein>
<dbReference type="InterPro" id="IPR050807">
    <property type="entry name" value="TransReg_Diox_bact_type"/>
</dbReference>
<keyword evidence="1" id="KW-0805">Transcription regulation</keyword>
<proteinExistence type="predicted"/>
<dbReference type="Gene3D" id="1.10.260.40">
    <property type="entry name" value="lambda repressor-like DNA-binding domains"/>
    <property type="match status" value="1"/>
</dbReference>
<keyword evidence="3" id="KW-0804">Transcription</keyword>
<evidence type="ECO:0000313" key="5">
    <source>
        <dbReference type="EMBL" id="OQX51581.1"/>
    </source>
</evidence>
<organism evidence="5 6">
    <name type="scientific">candidate division CPR3 bacterium 4484_211</name>
    <dbReference type="NCBI Taxonomy" id="1968527"/>
    <lineage>
        <taxon>Bacteria</taxon>
        <taxon>Bacteria division CPR3</taxon>
    </lineage>
</organism>
<dbReference type="GO" id="GO:0003700">
    <property type="term" value="F:DNA-binding transcription factor activity"/>
    <property type="evidence" value="ECO:0007669"/>
    <property type="project" value="TreeGrafter"/>
</dbReference>
<sequence>MGSMSSTNSKSNIAKNIRRLRQAKKLSQDRLSKLADLSLNSIVNIESGNNPNPTIGTLEKIAKALGVSVEELLKK</sequence>
<reference evidence="6" key="1">
    <citation type="submission" date="2017-03" db="EMBL/GenBank/DDBJ databases">
        <title>Novel pathways for hydrocarbon cycling and metabolic interdependencies in hydrothermal sediment communities.</title>
        <authorList>
            <person name="Dombrowski N."/>
            <person name="Seitz K."/>
            <person name="Teske A."/>
            <person name="Baker B."/>
        </authorList>
    </citation>
    <scope>NUCLEOTIDE SEQUENCE [LARGE SCALE GENOMIC DNA]</scope>
</reference>